<proteinExistence type="predicted"/>
<keyword evidence="2" id="KW-0732">Signal</keyword>
<dbReference type="InterPro" id="IPR006665">
    <property type="entry name" value="OmpA-like"/>
</dbReference>
<evidence type="ECO:0000313" key="4">
    <source>
        <dbReference type="EMBL" id="NOH71116.1"/>
    </source>
</evidence>
<dbReference type="GO" id="GO:0016020">
    <property type="term" value="C:membrane"/>
    <property type="evidence" value="ECO:0007669"/>
    <property type="project" value="UniProtKB-UniRule"/>
</dbReference>
<dbReference type="Gene3D" id="3.30.1330.60">
    <property type="entry name" value="OmpA-like domain"/>
    <property type="match status" value="1"/>
</dbReference>
<evidence type="ECO:0000259" key="3">
    <source>
        <dbReference type="PROSITE" id="PS51123"/>
    </source>
</evidence>
<dbReference type="CDD" id="cd07185">
    <property type="entry name" value="OmpA_C-like"/>
    <property type="match status" value="1"/>
</dbReference>
<accession>A0A7Y3ZYD2</accession>
<evidence type="ECO:0000256" key="2">
    <source>
        <dbReference type="SAM" id="SignalP"/>
    </source>
</evidence>
<dbReference type="EMBL" id="VTXC01000014">
    <property type="protein sequence ID" value="NOH71116.1"/>
    <property type="molecule type" value="Genomic_DNA"/>
</dbReference>
<comment type="caution">
    <text evidence="4">The sequence shown here is derived from an EMBL/GenBank/DDBJ whole genome shotgun (WGS) entry which is preliminary data.</text>
</comment>
<name>A0A7Y3ZYD2_9VIBR</name>
<evidence type="ECO:0000313" key="5">
    <source>
        <dbReference type="Proteomes" id="UP000565719"/>
    </source>
</evidence>
<dbReference type="Proteomes" id="UP000565719">
    <property type="component" value="Unassembled WGS sequence"/>
</dbReference>
<feature type="domain" description="OmpA-like" evidence="3">
    <location>
        <begin position="74"/>
        <end position="187"/>
    </location>
</feature>
<dbReference type="InterPro" id="IPR050330">
    <property type="entry name" value="Bact_OuterMem_StrucFunc"/>
</dbReference>
<dbReference type="SUPFAM" id="SSF103088">
    <property type="entry name" value="OmpA-like"/>
    <property type="match status" value="1"/>
</dbReference>
<evidence type="ECO:0000256" key="1">
    <source>
        <dbReference type="PROSITE-ProRule" id="PRU00473"/>
    </source>
</evidence>
<sequence length="187" mass="21277">MKYLIAIMALFYTQQLVADCCKNHQQTAAQITTTTSIVSSYKLTTQLSGRLLDKQVNDVERVIDTQTEMLESDVACNCNNPNLSLVYGHDKYLLTSAHKSQLKQFIQQIDSSNKIVVEGHADNTGKPDYNHLLSQRRAKQVTEYLKNHLTSDYQFVEHALGQGQPTCSWSENRKTGCNRRVFLFLKT</sequence>
<dbReference type="RefSeq" id="WP_171360497.1">
    <property type="nucleotide sequence ID" value="NZ_VTXC01000014.1"/>
</dbReference>
<dbReference type="PANTHER" id="PTHR30329:SF21">
    <property type="entry name" value="LIPOPROTEIN YIAD-RELATED"/>
    <property type="match status" value="1"/>
</dbReference>
<keyword evidence="1" id="KW-0472">Membrane</keyword>
<organism evidence="4 5">
    <name type="scientific">Vibrio pectenicida</name>
    <dbReference type="NCBI Taxonomy" id="62763"/>
    <lineage>
        <taxon>Bacteria</taxon>
        <taxon>Pseudomonadati</taxon>
        <taxon>Pseudomonadota</taxon>
        <taxon>Gammaproteobacteria</taxon>
        <taxon>Vibrionales</taxon>
        <taxon>Vibrionaceae</taxon>
        <taxon>Vibrio</taxon>
    </lineage>
</organism>
<reference evidence="4 5" key="1">
    <citation type="submission" date="2019-09" db="EMBL/GenBank/DDBJ databases">
        <title>Draft genome sequencing and comparative genomics of hatchery-associated Vibrios.</title>
        <authorList>
            <person name="Kehlet-Delgado H."/>
            <person name="Mueller R.S."/>
        </authorList>
    </citation>
    <scope>NUCLEOTIDE SEQUENCE [LARGE SCALE GENOMIC DNA]</scope>
    <source>
        <strain evidence="4 5">99-46-Y</strain>
    </source>
</reference>
<feature type="signal peptide" evidence="2">
    <location>
        <begin position="1"/>
        <end position="18"/>
    </location>
</feature>
<dbReference type="Pfam" id="PF00691">
    <property type="entry name" value="OmpA"/>
    <property type="match status" value="1"/>
</dbReference>
<feature type="chain" id="PRO_5031106876" evidence="2">
    <location>
        <begin position="19"/>
        <end position="187"/>
    </location>
</feature>
<dbReference type="InterPro" id="IPR036737">
    <property type="entry name" value="OmpA-like_sf"/>
</dbReference>
<dbReference type="PROSITE" id="PS51123">
    <property type="entry name" value="OMPA_2"/>
    <property type="match status" value="1"/>
</dbReference>
<dbReference type="AlphaFoldDB" id="A0A7Y3ZYD2"/>
<protein>
    <submittedName>
        <fullName evidence="4">OmpA family protein</fullName>
    </submittedName>
</protein>
<gene>
    <name evidence="4" type="ORF">F0225_07140</name>
</gene>
<dbReference type="PANTHER" id="PTHR30329">
    <property type="entry name" value="STATOR ELEMENT OF FLAGELLAR MOTOR COMPLEX"/>
    <property type="match status" value="1"/>
</dbReference>